<feature type="region of interest" description="Disordered" evidence="3">
    <location>
        <begin position="1"/>
        <end position="22"/>
    </location>
</feature>
<dbReference type="PROSITE" id="PS50127">
    <property type="entry name" value="UBC_2"/>
    <property type="match status" value="1"/>
</dbReference>
<dbReference type="GO" id="GO:0061631">
    <property type="term" value="F:ubiquitin conjugating enzyme activity"/>
    <property type="evidence" value="ECO:0007669"/>
    <property type="project" value="TreeGrafter"/>
</dbReference>
<reference evidence="5" key="1">
    <citation type="submission" date="2022-08" db="EMBL/GenBank/DDBJ databases">
        <authorList>
            <person name="Gutierrez-Valencia J."/>
        </authorList>
    </citation>
    <scope>NUCLEOTIDE SEQUENCE</scope>
</reference>
<feature type="region of interest" description="Disordered" evidence="3">
    <location>
        <begin position="109"/>
        <end position="137"/>
    </location>
</feature>
<dbReference type="EMBL" id="CAMGYJ010000004">
    <property type="protein sequence ID" value="CAI0397518.1"/>
    <property type="molecule type" value="Genomic_DNA"/>
</dbReference>
<feature type="compositionally biased region" description="Acidic residues" evidence="3">
    <location>
        <begin position="1"/>
        <end position="10"/>
    </location>
</feature>
<evidence type="ECO:0000256" key="2">
    <source>
        <dbReference type="ARBA" id="ARBA00022786"/>
    </source>
</evidence>
<evidence type="ECO:0000313" key="6">
    <source>
        <dbReference type="Proteomes" id="UP001154282"/>
    </source>
</evidence>
<evidence type="ECO:0000256" key="1">
    <source>
        <dbReference type="ARBA" id="ARBA00022679"/>
    </source>
</evidence>
<evidence type="ECO:0000313" key="5">
    <source>
        <dbReference type="EMBL" id="CAI0397518.1"/>
    </source>
</evidence>
<keyword evidence="1" id="KW-0808">Transferase</keyword>
<dbReference type="Gene3D" id="3.10.110.10">
    <property type="entry name" value="Ubiquitin Conjugating Enzyme"/>
    <property type="match status" value="1"/>
</dbReference>
<dbReference type="InterPro" id="IPR016135">
    <property type="entry name" value="UBQ-conjugating_enzyme/RWD"/>
</dbReference>
<evidence type="ECO:0000256" key="3">
    <source>
        <dbReference type="SAM" id="MobiDB-lite"/>
    </source>
</evidence>
<dbReference type="InterPro" id="IPR000608">
    <property type="entry name" value="UBC"/>
</dbReference>
<evidence type="ECO:0000259" key="4">
    <source>
        <dbReference type="PROSITE" id="PS50127"/>
    </source>
</evidence>
<proteinExistence type="predicted"/>
<name>A0AAV0IJH5_9ROSI</name>
<dbReference type="SMART" id="SM00212">
    <property type="entry name" value="UBCc"/>
    <property type="match status" value="1"/>
</dbReference>
<dbReference type="PANTHER" id="PTHR46116:SF41">
    <property type="entry name" value="UBIQUITIN-CONJUGATING ENZYME E2 25-RELATED"/>
    <property type="match status" value="1"/>
</dbReference>
<comment type="caution">
    <text evidence="5">The sequence shown here is derived from an EMBL/GenBank/DDBJ whole genome shotgun (WGS) entry which is preliminary data.</text>
</comment>
<keyword evidence="6" id="KW-1185">Reference proteome</keyword>
<dbReference type="Proteomes" id="UP001154282">
    <property type="component" value="Unassembled WGS sequence"/>
</dbReference>
<feature type="compositionally biased region" description="Polar residues" evidence="3">
    <location>
        <begin position="118"/>
        <end position="127"/>
    </location>
</feature>
<sequence>MEDGNSDSDVIEISPPSLPPSHLARKRKRQQAVLLEIIDVDDEDDVVILNEKDEVRRKFALDKGKAIRDDDNAVNLVENEALDTSLWNLDGKEDTFFYPTDFASLQSSHPSLPATGVEASQPNTKNSRGSKSRQKLLGSTKSLVKSASKQSFPMMSTSAGLRRLNMDCKEILRKWKLFKHFDIVEDYSDHYYSCSRSSSEQRNEKKWAKAIQDEWKRLKKDLPDTTIYVRAYESRMDLLRAVIVGVDGTPYHDGLFFFDLFFPNLYPDVPPEVHLDDEDSLLLNPIFNHGYVCLSLLDRGIGGIDEFENWQPGVSSVMQILLSLQALVLCEKPVYTDSSDDMMDDEVMMDDDDITDDDEDTMMGNLITTTRFRRKKEGRKEKKECIYSLHYSETVFLESLRLMVRTMRKPPKNFKEFVRGHFHSRAKGIVAACKAYMSGVQVGRWCVVKNGEGGARGGVGSAGKSCRPEFRDSLAKGMDELKKALTKIGVQNLD</sequence>
<dbReference type="SUPFAM" id="SSF54495">
    <property type="entry name" value="UBC-like"/>
    <property type="match status" value="1"/>
</dbReference>
<accession>A0AAV0IJH5</accession>
<dbReference type="Pfam" id="PF00179">
    <property type="entry name" value="UQ_con"/>
    <property type="match status" value="1"/>
</dbReference>
<keyword evidence="2" id="KW-0833">Ubl conjugation pathway</keyword>
<protein>
    <recommendedName>
        <fullName evidence="4">UBC core domain-containing protein</fullName>
    </recommendedName>
</protein>
<organism evidence="5 6">
    <name type="scientific">Linum tenue</name>
    <dbReference type="NCBI Taxonomy" id="586396"/>
    <lineage>
        <taxon>Eukaryota</taxon>
        <taxon>Viridiplantae</taxon>
        <taxon>Streptophyta</taxon>
        <taxon>Embryophyta</taxon>
        <taxon>Tracheophyta</taxon>
        <taxon>Spermatophyta</taxon>
        <taxon>Magnoliopsida</taxon>
        <taxon>eudicotyledons</taxon>
        <taxon>Gunneridae</taxon>
        <taxon>Pentapetalae</taxon>
        <taxon>rosids</taxon>
        <taxon>fabids</taxon>
        <taxon>Malpighiales</taxon>
        <taxon>Linaceae</taxon>
        <taxon>Linum</taxon>
    </lineage>
</organism>
<dbReference type="AlphaFoldDB" id="A0AAV0IJH5"/>
<feature type="domain" description="UBC core" evidence="4">
    <location>
        <begin position="206"/>
        <end position="367"/>
    </location>
</feature>
<gene>
    <name evidence="5" type="ORF">LITE_LOCUS9571</name>
</gene>
<dbReference type="PANTHER" id="PTHR46116">
    <property type="entry name" value="(E3-INDEPENDENT) E2 UBIQUITIN-CONJUGATING ENZYME"/>
    <property type="match status" value="1"/>
</dbReference>